<dbReference type="AlphaFoldDB" id="A0AAV9FE15"/>
<gene>
    <name evidence="1" type="ORF">QJS10_CPA02g00969</name>
</gene>
<proteinExistence type="predicted"/>
<reference evidence="1" key="1">
    <citation type="journal article" date="2023" name="Nat. Commun.">
        <title>Diploid and tetraploid genomes of Acorus and the evolution of monocots.</title>
        <authorList>
            <person name="Ma L."/>
            <person name="Liu K.W."/>
            <person name="Li Z."/>
            <person name="Hsiao Y.Y."/>
            <person name="Qi Y."/>
            <person name="Fu T."/>
            <person name="Tang G.D."/>
            <person name="Zhang D."/>
            <person name="Sun W.H."/>
            <person name="Liu D.K."/>
            <person name="Li Y."/>
            <person name="Chen G.Z."/>
            <person name="Liu X.D."/>
            <person name="Liao X.Y."/>
            <person name="Jiang Y.T."/>
            <person name="Yu X."/>
            <person name="Hao Y."/>
            <person name="Huang J."/>
            <person name="Zhao X.W."/>
            <person name="Ke S."/>
            <person name="Chen Y.Y."/>
            <person name="Wu W.L."/>
            <person name="Hsu J.L."/>
            <person name="Lin Y.F."/>
            <person name="Huang M.D."/>
            <person name="Li C.Y."/>
            <person name="Huang L."/>
            <person name="Wang Z.W."/>
            <person name="Zhao X."/>
            <person name="Zhong W.Y."/>
            <person name="Peng D.H."/>
            <person name="Ahmad S."/>
            <person name="Lan S."/>
            <person name="Zhang J.S."/>
            <person name="Tsai W.C."/>
            <person name="Van de Peer Y."/>
            <person name="Liu Z.J."/>
        </authorList>
    </citation>
    <scope>NUCLEOTIDE SEQUENCE</scope>
    <source>
        <strain evidence="1">CP</strain>
    </source>
</reference>
<comment type="caution">
    <text evidence="1">The sequence shown here is derived from an EMBL/GenBank/DDBJ whole genome shotgun (WGS) entry which is preliminary data.</text>
</comment>
<keyword evidence="2" id="KW-1185">Reference proteome</keyword>
<evidence type="ECO:0000313" key="2">
    <source>
        <dbReference type="Proteomes" id="UP001180020"/>
    </source>
</evidence>
<dbReference type="EMBL" id="JAUJYO010000002">
    <property type="protein sequence ID" value="KAK1323073.1"/>
    <property type="molecule type" value="Genomic_DNA"/>
</dbReference>
<protein>
    <submittedName>
        <fullName evidence="1">Uncharacterized protein</fullName>
    </submittedName>
</protein>
<dbReference type="Proteomes" id="UP001180020">
    <property type="component" value="Unassembled WGS sequence"/>
</dbReference>
<evidence type="ECO:0000313" key="1">
    <source>
        <dbReference type="EMBL" id="KAK1323073.1"/>
    </source>
</evidence>
<reference evidence="1" key="2">
    <citation type="submission" date="2023-06" db="EMBL/GenBank/DDBJ databases">
        <authorList>
            <person name="Ma L."/>
            <person name="Liu K.-W."/>
            <person name="Li Z."/>
            <person name="Hsiao Y.-Y."/>
            <person name="Qi Y."/>
            <person name="Fu T."/>
            <person name="Tang G."/>
            <person name="Zhang D."/>
            <person name="Sun W.-H."/>
            <person name="Liu D.-K."/>
            <person name="Li Y."/>
            <person name="Chen G.-Z."/>
            <person name="Liu X.-D."/>
            <person name="Liao X.-Y."/>
            <person name="Jiang Y.-T."/>
            <person name="Yu X."/>
            <person name="Hao Y."/>
            <person name="Huang J."/>
            <person name="Zhao X.-W."/>
            <person name="Ke S."/>
            <person name="Chen Y.-Y."/>
            <person name="Wu W.-L."/>
            <person name="Hsu J.-L."/>
            <person name="Lin Y.-F."/>
            <person name="Huang M.-D."/>
            <person name="Li C.-Y."/>
            <person name="Huang L."/>
            <person name="Wang Z.-W."/>
            <person name="Zhao X."/>
            <person name="Zhong W.-Y."/>
            <person name="Peng D.-H."/>
            <person name="Ahmad S."/>
            <person name="Lan S."/>
            <person name="Zhang J.-S."/>
            <person name="Tsai W.-C."/>
            <person name="Van De Peer Y."/>
            <person name="Liu Z.-J."/>
        </authorList>
    </citation>
    <scope>NUCLEOTIDE SEQUENCE</scope>
    <source>
        <strain evidence="1">CP</strain>
        <tissue evidence="1">Leaves</tissue>
    </source>
</reference>
<organism evidence="1 2">
    <name type="scientific">Acorus calamus</name>
    <name type="common">Sweet flag</name>
    <dbReference type="NCBI Taxonomy" id="4465"/>
    <lineage>
        <taxon>Eukaryota</taxon>
        <taxon>Viridiplantae</taxon>
        <taxon>Streptophyta</taxon>
        <taxon>Embryophyta</taxon>
        <taxon>Tracheophyta</taxon>
        <taxon>Spermatophyta</taxon>
        <taxon>Magnoliopsida</taxon>
        <taxon>Liliopsida</taxon>
        <taxon>Acoraceae</taxon>
        <taxon>Acorus</taxon>
    </lineage>
</organism>
<sequence length="112" mass="12200">MRARGAGAARGCCPGPVLGVRRVGTLRWVSGGLGHALLYVEAANRLELLVDLFMIITDINISMESEEFDTEGLLAKAKFHVSYKVKVISKPPQQVLANIASTNYPLMPFDVK</sequence>
<name>A0AAV9FE15_ACOCL</name>
<accession>A0AAV9FE15</accession>